<sequence>MSLARMRTFIEVYRQRSISGAARSLNLTQPAVSQHIAGLEVAIGRPLFERSSSGVEPTSTADELAMDIGDKLEAAEAALASARARSMDISGVLQIVGHADFMAEILSVQMLPLLESGVKIRMHTGNGSMVSSMLLEGHCDLGVSAHPVLDDRLKSELIYTSKVLPVAAPSVVKRIMSAQDFGEAIRAESLLAYNLELSLIEPWLLKNQISIASLVPAVVSQDLRAQRKLLAQGFGWSVMPEFLCQQQIAQGELMEIPSPVGTRDIHYYLIWLPSALRQVRVAHARQTLLTQLRSL</sequence>
<dbReference type="Pfam" id="PF00126">
    <property type="entry name" value="HTH_1"/>
    <property type="match status" value="1"/>
</dbReference>
<comment type="similarity">
    <text evidence="1">Belongs to the LysR transcriptional regulatory family.</text>
</comment>
<dbReference type="PANTHER" id="PTHR30126">
    <property type="entry name" value="HTH-TYPE TRANSCRIPTIONAL REGULATOR"/>
    <property type="match status" value="1"/>
</dbReference>
<keyword evidence="3 6" id="KW-0238">DNA-binding</keyword>
<keyword evidence="2" id="KW-0805">Transcription regulation</keyword>
<proteinExistence type="inferred from homology"/>
<dbReference type="InterPro" id="IPR036390">
    <property type="entry name" value="WH_DNA-bd_sf"/>
</dbReference>
<accession>A0A4V3DGE2</accession>
<evidence type="ECO:0000256" key="2">
    <source>
        <dbReference type="ARBA" id="ARBA00023015"/>
    </source>
</evidence>
<dbReference type="InterPro" id="IPR036388">
    <property type="entry name" value="WH-like_DNA-bd_sf"/>
</dbReference>
<name>A0A4V3DGE2_9GAMM</name>
<dbReference type="Proteomes" id="UP000295729">
    <property type="component" value="Unassembled WGS sequence"/>
</dbReference>
<dbReference type="CDD" id="cd05466">
    <property type="entry name" value="PBP2_LTTR_substrate"/>
    <property type="match status" value="1"/>
</dbReference>
<evidence type="ECO:0000259" key="5">
    <source>
        <dbReference type="PROSITE" id="PS50931"/>
    </source>
</evidence>
<dbReference type="PANTHER" id="PTHR30126:SF39">
    <property type="entry name" value="HTH-TYPE TRANSCRIPTIONAL REGULATOR CYSL"/>
    <property type="match status" value="1"/>
</dbReference>
<dbReference type="EMBL" id="SNZA01000002">
    <property type="protein sequence ID" value="TDR14011.1"/>
    <property type="molecule type" value="Genomic_DNA"/>
</dbReference>
<evidence type="ECO:0000256" key="4">
    <source>
        <dbReference type="ARBA" id="ARBA00023163"/>
    </source>
</evidence>
<dbReference type="Gene3D" id="1.10.10.10">
    <property type="entry name" value="Winged helix-like DNA-binding domain superfamily/Winged helix DNA-binding domain"/>
    <property type="match status" value="1"/>
</dbReference>
<dbReference type="Pfam" id="PF03466">
    <property type="entry name" value="LysR_substrate"/>
    <property type="match status" value="1"/>
</dbReference>
<dbReference type="RefSeq" id="WP_133561298.1">
    <property type="nucleotide sequence ID" value="NZ_JAJGNH010000003.1"/>
</dbReference>
<comment type="caution">
    <text evidence="6">The sequence shown here is derived from an EMBL/GenBank/DDBJ whole genome shotgun (WGS) entry which is preliminary data.</text>
</comment>
<dbReference type="InterPro" id="IPR005119">
    <property type="entry name" value="LysR_subst-bd"/>
</dbReference>
<evidence type="ECO:0000256" key="3">
    <source>
        <dbReference type="ARBA" id="ARBA00023125"/>
    </source>
</evidence>
<dbReference type="GO" id="GO:0003700">
    <property type="term" value="F:DNA-binding transcription factor activity"/>
    <property type="evidence" value="ECO:0007669"/>
    <property type="project" value="InterPro"/>
</dbReference>
<dbReference type="SUPFAM" id="SSF53850">
    <property type="entry name" value="Periplasmic binding protein-like II"/>
    <property type="match status" value="1"/>
</dbReference>
<dbReference type="Gene3D" id="3.40.190.290">
    <property type="match status" value="1"/>
</dbReference>
<gene>
    <name evidence="6" type="ORF">C8D85_1544</name>
</gene>
<keyword evidence="7" id="KW-1185">Reference proteome</keyword>
<evidence type="ECO:0000313" key="6">
    <source>
        <dbReference type="EMBL" id="TDR14011.1"/>
    </source>
</evidence>
<feature type="domain" description="HTH lysR-type" evidence="5">
    <location>
        <begin position="1"/>
        <end position="58"/>
    </location>
</feature>
<dbReference type="PROSITE" id="PS50931">
    <property type="entry name" value="HTH_LYSR"/>
    <property type="match status" value="1"/>
</dbReference>
<reference evidence="6 7" key="1">
    <citation type="submission" date="2019-03" db="EMBL/GenBank/DDBJ databases">
        <title>Genomic Encyclopedia of Type Strains, Phase IV (KMG-IV): sequencing the most valuable type-strain genomes for metagenomic binning, comparative biology and taxonomic classification.</title>
        <authorList>
            <person name="Goeker M."/>
        </authorList>
    </citation>
    <scope>NUCLEOTIDE SEQUENCE [LARGE SCALE GENOMIC DNA]</scope>
    <source>
        <strain evidence="6 7">DSM 5604</strain>
    </source>
</reference>
<dbReference type="InterPro" id="IPR000847">
    <property type="entry name" value="LysR_HTH_N"/>
</dbReference>
<organism evidence="6 7">
    <name type="scientific">Marinomonas communis</name>
    <dbReference type="NCBI Taxonomy" id="28254"/>
    <lineage>
        <taxon>Bacteria</taxon>
        <taxon>Pseudomonadati</taxon>
        <taxon>Pseudomonadota</taxon>
        <taxon>Gammaproteobacteria</taxon>
        <taxon>Oceanospirillales</taxon>
        <taxon>Oceanospirillaceae</taxon>
        <taxon>Marinomonas</taxon>
    </lineage>
</organism>
<dbReference type="GO" id="GO:0000976">
    <property type="term" value="F:transcription cis-regulatory region binding"/>
    <property type="evidence" value="ECO:0007669"/>
    <property type="project" value="TreeGrafter"/>
</dbReference>
<keyword evidence="4" id="KW-0804">Transcription</keyword>
<dbReference type="AlphaFoldDB" id="A0A4V3DGE2"/>
<dbReference type="OrthoDB" id="8557381at2"/>
<evidence type="ECO:0000256" key="1">
    <source>
        <dbReference type="ARBA" id="ARBA00009437"/>
    </source>
</evidence>
<evidence type="ECO:0000313" key="7">
    <source>
        <dbReference type="Proteomes" id="UP000295729"/>
    </source>
</evidence>
<dbReference type="Gene3D" id="3.40.190.10">
    <property type="entry name" value="Periplasmic binding protein-like II"/>
    <property type="match status" value="1"/>
</dbReference>
<dbReference type="PRINTS" id="PR00039">
    <property type="entry name" value="HTHLYSR"/>
</dbReference>
<dbReference type="SUPFAM" id="SSF46785">
    <property type="entry name" value="Winged helix' DNA-binding domain"/>
    <property type="match status" value="1"/>
</dbReference>
<protein>
    <submittedName>
        <fullName evidence="6">DNA-binding transcriptional LysR family regulator</fullName>
    </submittedName>
</protein>